<feature type="transmembrane region" description="Helical" evidence="1">
    <location>
        <begin position="63"/>
        <end position="88"/>
    </location>
</feature>
<feature type="transmembrane region" description="Helical" evidence="1">
    <location>
        <begin position="215"/>
        <end position="233"/>
    </location>
</feature>
<dbReference type="AlphaFoldDB" id="A0A2P8GEW9"/>
<keyword evidence="1" id="KW-1133">Transmembrane helix</keyword>
<comment type="caution">
    <text evidence="2">The sequence shown here is derived from an EMBL/GenBank/DDBJ whole genome shotgun (WGS) entry which is preliminary data.</text>
</comment>
<evidence type="ECO:0000313" key="3">
    <source>
        <dbReference type="Proteomes" id="UP000241964"/>
    </source>
</evidence>
<evidence type="ECO:0000256" key="1">
    <source>
        <dbReference type="SAM" id="Phobius"/>
    </source>
</evidence>
<sequence length="234" mass="25822">MIVQSGFQRNFARIILIKDPITLNNRFAMILSVVFHPLILTTYLFALLFFLAPDLVGVSAFELPALGSLLLLLWLNTFIAPAIMMFYFKKMGMITSLYVEDAAERRIPYLACVIIYGLATYLFGWQLQPIGEIAPQISVILASVTLSLILVAMVSYFWKISAHATGIGGAIGMLSGLMIRFDESALLLPLLLTILIGGWLMSARLQLNAHTPSQIVAGVFCGLLVSSATVYFYF</sequence>
<evidence type="ECO:0000313" key="2">
    <source>
        <dbReference type="EMBL" id="PSL32529.1"/>
    </source>
</evidence>
<name>A0A2P8GEW9_9BACT</name>
<evidence type="ECO:0008006" key="4">
    <source>
        <dbReference type="Google" id="ProtNLM"/>
    </source>
</evidence>
<keyword evidence="1" id="KW-0472">Membrane</keyword>
<feature type="transmembrane region" description="Helical" evidence="1">
    <location>
        <begin position="133"/>
        <end position="153"/>
    </location>
</feature>
<reference evidence="2 3" key="1">
    <citation type="submission" date="2018-03" db="EMBL/GenBank/DDBJ databases">
        <title>Genomic Encyclopedia of Archaeal and Bacterial Type Strains, Phase II (KMG-II): from individual species to whole genera.</title>
        <authorList>
            <person name="Goeker M."/>
        </authorList>
    </citation>
    <scope>NUCLEOTIDE SEQUENCE [LARGE SCALE GENOMIC DNA]</scope>
    <source>
        <strain evidence="2 3">DSM 29057</strain>
    </source>
</reference>
<proteinExistence type="predicted"/>
<protein>
    <recommendedName>
        <fullName evidence="4">PAP2 superfamily protein</fullName>
    </recommendedName>
</protein>
<feature type="transmembrane region" description="Helical" evidence="1">
    <location>
        <begin position="27"/>
        <end position="51"/>
    </location>
</feature>
<keyword evidence="1" id="KW-0812">Transmembrane</keyword>
<dbReference type="EMBL" id="PYAS01000002">
    <property type="protein sequence ID" value="PSL32529.1"/>
    <property type="molecule type" value="Genomic_DNA"/>
</dbReference>
<organism evidence="2 3">
    <name type="scientific">Dyadobacter jiangsuensis</name>
    <dbReference type="NCBI Taxonomy" id="1591085"/>
    <lineage>
        <taxon>Bacteria</taxon>
        <taxon>Pseudomonadati</taxon>
        <taxon>Bacteroidota</taxon>
        <taxon>Cytophagia</taxon>
        <taxon>Cytophagales</taxon>
        <taxon>Spirosomataceae</taxon>
        <taxon>Dyadobacter</taxon>
    </lineage>
</organism>
<accession>A0A2P8GEW9</accession>
<dbReference type="OrthoDB" id="9786064at2"/>
<feature type="transmembrane region" description="Helical" evidence="1">
    <location>
        <begin position="109"/>
        <end position="127"/>
    </location>
</feature>
<feature type="transmembrane region" description="Helical" evidence="1">
    <location>
        <begin position="185"/>
        <end position="203"/>
    </location>
</feature>
<keyword evidence="3" id="KW-1185">Reference proteome</keyword>
<dbReference type="RefSeq" id="WP_106594170.1">
    <property type="nucleotide sequence ID" value="NZ_PYAS01000002.1"/>
</dbReference>
<dbReference type="Proteomes" id="UP000241964">
    <property type="component" value="Unassembled WGS sequence"/>
</dbReference>
<dbReference type="Gene3D" id="1.20.144.10">
    <property type="entry name" value="Phosphatidic acid phosphatase type 2/haloperoxidase"/>
    <property type="match status" value="1"/>
</dbReference>
<gene>
    <name evidence="2" type="ORF">CLV60_102245</name>
</gene>